<dbReference type="Pfam" id="PF13560">
    <property type="entry name" value="HTH_31"/>
    <property type="match status" value="1"/>
</dbReference>
<dbReference type="SMART" id="SM00530">
    <property type="entry name" value="HTH_XRE"/>
    <property type="match status" value="1"/>
</dbReference>
<proteinExistence type="predicted"/>
<keyword evidence="3" id="KW-1185">Reference proteome</keyword>
<name>A0A1H3CKP3_9PSEU</name>
<dbReference type="SUPFAM" id="SSF47413">
    <property type="entry name" value="lambda repressor-like DNA-binding domains"/>
    <property type="match status" value="1"/>
</dbReference>
<dbReference type="Gene3D" id="1.10.260.40">
    <property type="entry name" value="lambda repressor-like DNA-binding domains"/>
    <property type="match status" value="1"/>
</dbReference>
<dbReference type="AlphaFoldDB" id="A0A1H3CKP3"/>
<dbReference type="InterPro" id="IPR010982">
    <property type="entry name" value="Lambda_DNA-bd_dom_sf"/>
</dbReference>
<reference evidence="2 3" key="1">
    <citation type="submission" date="2016-10" db="EMBL/GenBank/DDBJ databases">
        <authorList>
            <person name="de Groot N.N."/>
        </authorList>
    </citation>
    <scope>NUCLEOTIDE SEQUENCE [LARGE SCALE GENOMIC DNA]</scope>
    <source>
        <strain evidence="2 3">CPCC 202699</strain>
    </source>
</reference>
<organism evidence="2 3">
    <name type="scientific">Amycolatopsis xylanica</name>
    <dbReference type="NCBI Taxonomy" id="589385"/>
    <lineage>
        <taxon>Bacteria</taxon>
        <taxon>Bacillati</taxon>
        <taxon>Actinomycetota</taxon>
        <taxon>Actinomycetes</taxon>
        <taxon>Pseudonocardiales</taxon>
        <taxon>Pseudonocardiaceae</taxon>
        <taxon>Amycolatopsis</taxon>
    </lineage>
</organism>
<dbReference type="InterPro" id="IPR001387">
    <property type="entry name" value="Cro/C1-type_HTH"/>
</dbReference>
<feature type="domain" description="HTH cro/C1-type" evidence="1">
    <location>
        <begin position="17"/>
        <end position="70"/>
    </location>
</feature>
<evidence type="ECO:0000313" key="2">
    <source>
        <dbReference type="EMBL" id="SDX54019.1"/>
    </source>
</evidence>
<dbReference type="Pfam" id="PF19054">
    <property type="entry name" value="DUF5753"/>
    <property type="match status" value="1"/>
</dbReference>
<dbReference type="PROSITE" id="PS50943">
    <property type="entry name" value="HTH_CROC1"/>
    <property type="match status" value="1"/>
</dbReference>
<evidence type="ECO:0000259" key="1">
    <source>
        <dbReference type="PROSITE" id="PS50943"/>
    </source>
</evidence>
<dbReference type="STRING" id="589385.SAMN05421504_10348"/>
<gene>
    <name evidence="2" type="ORF">SAMN05421504_10348</name>
</gene>
<dbReference type="EMBL" id="FNON01000003">
    <property type="protein sequence ID" value="SDX54019.1"/>
    <property type="molecule type" value="Genomic_DNA"/>
</dbReference>
<dbReference type="GO" id="GO:0003677">
    <property type="term" value="F:DNA binding"/>
    <property type="evidence" value="ECO:0007669"/>
    <property type="project" value="InterPro"/>
</dbReference>
<evidence type="ECO:0000313" key="3">
    <source>
        <dbReference type="Proteomes" id="UP000199515"/>
    </source>
</evidence>
<dbReference type="InterPro" id="IPR043917">
    <property type="entry name" value="DUF5753"/>
</dbReference>
<dbReference type="Proteomes" id="UP000199515">
    <property type="component" value="Unassembled WGS sequence"/>
</dbReference>
<sequence>MAVGVQTIPRVLLGEALKQLRAEAGVTLDAAAKVIGKDRPRLIKVLDGKATLSTEELAALVDCFGAQDPLRAEILELGIQARKRASGSPYMDLAPDSYRRLAWLEAISKDIWNYQKGIFPSMIQSPDYLDAVMRTGEGIWWEQSGSARADLVAFRLERQRRVLEADEPKRMDMMFTDDTLSAMVGSPAIMRGQLEHVLAMIERHPTLTVRMVPNAASGNPAQSGGLIMLRFGAVLRPVGFVPVAYGPSVYFDETEDTERIMRAFNKLRELALSPAETKAVLEKRLREL</sequence>
<protein>
    <submittedName>
        <fullName evidence="2">Helix-turn-helix domain-containing protein</fullName>
    </submittedName>
</protein>
<dbReference type="RefSeq" id="WP_176968612.1">
    <property type="nucleotide sequence ID" value="NZ_FNON01000003.1"/>
</dbReference>
<accession>A0A1H3CKP3</accession>